<dbReference type="CDD" id="cd00201">
    <property type="entry name" value="WW"/>
    <property type="match status" value="1"/>
</dbReference>
<dbReference type="InterPro" id="IPR001202">
    <property type="entry name" value="WW_dom"/>
</dbReference>
<sequence length="599" mass="65032">MSHHHEQQLPPPSDAQAFLACSAFEFGGECAHRGPGGVGGGITALKYPVKGLRSHSARPFERAVVRLTRESLSVYRPTDPGLHAELRWRSVRERRRHVSRRGDWVSYDFAFFTRSSILVLEVADAAAACGIVAALQLLHGPDASLAPRARDAEATASSARGRSPPALATRGHALRRGEQGGEALRRIRMREEEMREAIFHLPPRRSPAGSLRTEGWQPTRSPPSGSSSPAARPKSQLLPRHSAAAASAGTGHSPPPRSVSGSLAGAAARWSGAEATAEMRELLHLLEQEEKRANLSLRSQEERIRALRPVEKTRVPQQVTAAGGAPSSRNGQQQPRAQSHGEGGTDTMQAVGHGGHALPGRPPQALQETQPLSQADQPQELSPHQQRLSAESVGSADLNLKCEGRWEGAAANEASRMELRREAGQHEPQVSSGEPSLSRALAREQRDLALPQEREEAASPESQPLVSPPPASAAAAATSVAEAPQTTRVEDDGAAYGNWEELRHKSTGKVYYRHVVTKEVRWDAPPEVLELKREAGAPQQARQEVQEEAASVKKGSPTDLWGVEGVQGPKEWPPLLRQHRDQATHVEDERDALRRRVIY</sequence>
<keyword evidence="1" id="KW-0175">Coiled coil</keyword>
<keyword evidence="5" id="KW-1185">Reference proteome</keyword>
<proteinExistence type="predicted"/>
<feature type="region of interest" description="Disordered" evidence="2">
    <location>
        <begin position="307"/>
        <end position="393"/>
    </location>
</feature>
<dbReference type="OrthoDB" id="249800at2759"/>
<dbReference type="Gene3D" id="2.20.70.10">
    <property type="match status" value="1"/>
</dbReference>
<dbReference type="EMBL" id="MKKU01000749">
    <property type="protein sequence ID" value="RNF02918.1"/>
    <property type="molecule type" value="Genomic_DNA"/>
</dbReference>
<dbReference type="Proteomes" id="UP000284403">
    <property type="component" value="Unassembled WGS sequence"/>
</dbReference>
<evidence type="ECO:0000313" key="5">
    <source>
        <dbReference type="Proteomes" id="UP000284403"/>
    </source>
</evidence>
<feature type="region of interest" description="Disordered" evidence="2">
    <location>
        <begin position="148"/>
        <end position="184"/>
    </location>
</feature>
<gene>
    <name evidence="4" type="ORF">Tco025E_08298</name>
</gene>
<organism evidence="4 5">
    <name type="scientific">Trypanosoma conorhini</name>
    <dbReference type="NCBI Taxonomy" id="83891"/>
    <lineage>
        <taxon>Eukaryota</taxon>
        <taxon>Discoba</taxon>
        <taxon>Euglenozoa</taxon>
        <taxon>Kinetoplastea</taxon>
        <taxon>Metakinetoplastina</taxon>
        <taxon>Trypanosomatida</taxon>
        <taxon>Trypanosomatidae</taxon>
        <taxon>Trypanosoma</taxon>
    </lineage>
</organism>
<feature type="region of interest" description="Disordered" evidence="2">
    <location>
        <begin position="419"/>
        <end position="438"/>
    </location>
</feature>
<dbReference type="SMART" id="SM00456">
    <property type="entry name" value="WW"/>
    <property type="match status" value="1"/>
</dbReference>
<comment type="caution">
    <text evidence="4">The sequence shown here is derived from an EMBL/GenBank/DDBJ whole genome shotgun (WGS) entry which is preliminary data.</text>
</comment>
<feature type="domain" description="WW" evidence="3">
    <location>
        <begin position="499"/>
        <end position="527"/>
    </location>
</feature>
<feature type="compositionally biased region" description="Basic and acidic residues" evidence="2">
    <location>
        <begin position="578"/>
        <end position="587"/>
    </location>
</feature>
<dbReference type="RefSeq" id="XP_029224743.1">
    <property type="nucleotide sequence ID" value="XM_029375152.1"/>
</dbReference>
<feature type="region of interest" description="Disordered" evidence="2">
    <location>
        <begin position="198"/>
        <end position="265"/>
    </location>
</feature>
<feature type="region of interest" description="Disordered" evidence="2">
    <location>
        <begin position="451"/>
        <end position="492"/>
    </location>
</feature>
<evidence type="ECO:0000256" key="2">
    <source>
        <dbReference type="SAM" id="MobiDB-lite"/>
    </source>
</evidence>
<feature type="compositionally biased region" description="Polar residues" evidence="2">
    <location>
        <begin position="366"/>
        <end position="389"/>
    </location>
</feature>
<reference evidence="4 5" key="1">
    <citation type="journal article" date="2018" name="BMC Genomics">
        <title>Genomic comparison of Trypanosoma conorhini and Trypanosoma rangeli to Trypanosoma cruzi strains of high and low virulence.</title>
        <authorList>
            <person name="Bradwell K.R."/>
            <person name="Koparde V.N."/>
            <person name="Matveyev A.V."/>
            <person name="Serrano M.G."/>
            <person name="Alves J.M."/>
            <person name="Parikh H."/>
            <person name="Huang B."/>
            <person name="Lee V."/>
            <person name="Espinosa-Alvarez O."/>
            <person name="Ortiz P.A."/>
            <person name="Costa-Martins A.G."/>
            <person name="Teixeira M.M."/>
            <person name="Buck G.A."/>
        </authorList>
    </citation>
    <scope>NUCLEOTIDE SEQUENCE [LARGE SCALE GENOMIC DNA]</scope>
    <source>
        <strain evidence="4 5">025E</strain>
    </source>
</reference>
<name>A0A422NBQ1_9TRYP</name>
<dbReference type="GeneID" id="40321909"/>
<dbReference type="AlphaFoldDB" id="A0A422NBQ1"/>
<feature type="compositionally biased region" description="Polar residues" evidence="2">
    <location>
        <begin position="327"/>
        <end position="337"/>
    </location>
</feature>
<evidence type="ECO:0000256" key="1">
    <source>
        <dbReference type="SAM" id="Coils"/>
    </source>
</evidence>
<evidence type="ECO:0000313" key="4">
    <source>
        <dbReference type="EMBL" id="RNF02918.1"/>
    </source>
</evidence>
<feature type="compositionally biased region" description="Low complexity" evidence="2">
    <location>
        <begin position="472"/>
        <end position="484"/>
    </location>
</feature>
<feature type="compositionally biased region" description="Basic and acidic residues" evidence="2">
    <location>
        <begin position="175"/>
        <end position="184"/>
    </location>
</feature>
<protein>
    <recommendedName>
        <fullName evidence="3">WW domain-containing protein</fullName>
    </recommendedName>
</protein>
<accession>A0A422NBQ1</accession>
<dbReference type="PROSITE" id="PS50020">
    <property type="entry name" value="WW_DOMAIN_2"/>
    <property type="match status" value="1"/>
</dbReference>
<feature type="region of interest" description="Disordered" evidence="2">
    <location>
        <begin position="533"/>
        <end position="587"/>
    </location>
</feature>
<feature type="compositionally biased region" description="Low complexity" evidence="2">
    <location>
        <begin position="218"/>
        <end position="233"/>
    </location>
</feature>
<feature type="coiled-coil region" evidence="1">
    <location>
        <begin position="272"/>
        <end position="303"/>
    </location>
</feature>
<evidence type="ECO:0000259" key="3">
    <source>
        <dbReference type="PROSITE" id="PS50020"/>
    </source>
</evidence>